<evidence type="ECO:0000256" key="3">
    <source>
        <dbReference type="ARBA" id="ARBA00023239"/>
    </source>
</evidence>
<dbReference type="Pfam" id="PF03328">
    <property type="entry name" value="HpcH_HpaI"/>
    <property type="match status" value="1"/>
</dbReference>
<keyword evidence="3" id="KW-0456">Lyase</keyword>
<dbReference type="Gene3D" id="3.20.20.60">
    <property type="entry name" value="Phosphoenolpyruvate-binding domains"/>
    <property type="match status" value="1"/>
</dbReference>
<organism evidence="5 6">
    <name type="scientific">Pseudorhizobium halotolerans</name>
    <dbReference type="NCBI Taxonomy" id="1233081"/>
    <lineage>
        <taxon>Bacteria</taxon>
        <taxon>Pseudomonadati</taxon>
        <taxon>Pseudomonadota</taxon>
        <taxon>Alphaproteobacteria</taxon>
        <taxon>Hyphomicrobiales</taxon>
        <taxon>Rhizobiaceae</taxon>
        <taxon>Rhizobium/Agrobacterium group</taxon>
        <taxon>Pseudorhizobium</taxon>
    </lineage>
</organism>
<dbReference type="EMBL" id="CABFWE030000011">
    <property type="protein sequence ID" value="CAD7051712.1"/>
    <property type="molecule type" value="Genomic_DNA"/>
</dbReference>
<gene>
    <name evidence="5" type="ORF">RHAB21_04344</name>
</gene>
<dbReference type="PANTHER" id="PTHR30502">
    <property type="entry name" value="2-KETO-3-DEOXY-L-RHAMNONATE ALDOLASE"/>
    <property type="match status" value="1"/>
</dbReference>
<dbReference type="RefSeq" id="WP_142589388.1">
    <property type="nucleotide sequence ID" value="NZ_CABFWE030000011.1"/>
</dbReference>
<proteinExistence type="inferred from homology"/>
<dbReference type="InterPro" id="IPR015813">
    <property type="entry name" value="Pyrv/PenolPyrv_kinase-like_dom"/>
</dbReference>
<accession>A0ABN7JWF6</accession>
<evidence type="ECO:0000313" key="6">
    <source>
        <dbReference type="Proteomes" id="UP000601041"/>
    </source>
</evidence>
<reference evidence="5 6" key="1">
    <citation type="submission" date="2020-11" db="EMBL/GenBank/DDBJ databases">
        <authorList>
            <person name="Lassalle F."/>
        </authorList>
    </citation>
    <scope>NUCLEOTIDE SEQUENCE [LARGE SCALE GENOMIC DNA]</scope>
    <source>
        <strain evidence="5 6">AB21</strain>
    </source>
</reference>
<evidence type="ECO:0000259" key="4">
    <source>
        <dbReference type="Pfam" id="PF03328"/>
    </source>
</evidence>
<comment type="similarity">
    <text evidence="1">Belongs to the HpcH/HpaI aldolase family.</text>
</comment>
<keyword evidence="2" id="KW-0479">Metal-binding</keyword>
<keyword evidence="6" id="KW-1185">Reference proteome</keyword>
<dbReference type="Proteomes" id="UP000601041">
    <property type="component" value="Unassembled WGS sequence"/>
</dbReference>
<evidence type="ECO:0000313" key="5">
    <source>
        <dbReference type="EMBL" id="CAD7051712.1"/>
    </source>
</evidence>
<dbReference type="SUPFAM" id="SSF51621">
    <property type="entry name" value="Phosphoenolpyruvate/pyruvate domain"/>
    <property type="match status" value="1"/>
</dbReference>
<dbReference type="PANTHER" id="PTHR30502:SF0">
    <property type="entry name" value="PHOSPHOENOLPYRUVATE CARBOXYLASE FAMILY PROTEIN"/>
    <property type="match status" value="1"/>
</dbReference>
<dbReference type="InterPro" id="IPR040442">
    <property type="entry name" value="Pyrv_kinase-like_dom_sf"/>
</dbReference>
<comment type="caution">
    <text evidence="5">The sequence shown here is derived from an EMBL/GenBank/DDBJ whole genome shotgun (WGS) entry which is preliminary data.</text>
</comment>
<protein>
    <submittedName>
        <fullName evidence="5">Aldolase</fullName>
    </submittedName>
</protein>
<name>A0ABN7JWF6_9HYPH</name>
<evidence type="ECO:0000256" key="1">
    <source>
        <dbReference type="ARBA" id="ARBA00005568"/>
    </source>
</evidence>
<dbReference type="InterPro" id="IPR050251">
    <property type="entry name" value="HpcH-HpaI_aldolase"/>
</dbReference>
<sequence>MNPSFTLFRQRLVQREEMLGTFVKLPTTQAIEIFGATGMDFVVIDQEHAPLDRAQVDLMVLAGRASNIAPLVRLADASESGVLSALDCGASGILVPHVTSVEKARSIVSACRYVGGTRGFASMTRAGLWGSRDRIEHMRAQDTELACIVMIEDLEAVEHGIEIASIEGVDAVFIGRGDLTAAFGDHPDAAQFAAEAAVRIAKATNAAGKALAILASTPADAAAFHALGATVFLVGSDHNFLRSSAANVLRDYAVFKGDQLRPGG</sequence>
<dbReference type="InterPro" id="IPR005000">
    <property type="entry name" value="Aldolase/citrate-lyase_domain"/>
</dbReference>
<feature type="domain" description="HpcH/HpaI aldolase/citrate lyase" evidence="4">
    <location>
        <begin position="20"/>
        <end position="241"/>
    </location>
</feature>
<evidence type="ECO:0000256" key="2">
    <source>
        <dbReference type="ARBA" id="ARBA00022723"/>
    </source>
</evidence>